<dbReference type="Pfam" id="PF06580">
    <property type="entry name" value="His_kinase"/>
    <property type="match status" value="1"/>
</dbReference>
<evidence type="ECO:0000313" key="14">
    <source>
        <dbReference type="EMBL" id="MPQ61943.1"/>
    </source>
</evidence>
<keyword evidence="6" id="KW-0547">Nucleotide-binding</keyword>
<dbReference type="EMBL" id="SPSF01000016">
    <property type="protein sequence ID" value="MPQ61943.1"/>
    <property type="molecule type" value="Genomic_DNA"/>
</dbReference>
<dbReference type="Gene3D" id="6.10.340.10">
    <property type="match status" value="1"/>
</dbReference>
<evidence type="ECO:0000256" key="2">
    <source>
        <dbReference type="ARBA" id="ARBA00022475"/>
    </source>
</evidence>
<evidence type="ECO:0000256" key="5">
    <source>
        <dbReference type="ARBA" id="ARBA00022692"/>
    </source>
</evidence>
<keyword evidence="5 12" id="KW-0812">Transmembrane</keyword>
<dbReference type="InterPro" id="IPR050640">
    <property type="entry name" value="Bact_2-comp_sensor_kinase"/>
</dbReference>
<evidence type="ECO:0000259" key="13">
    <source>
        <dbReference type="PROSITE" id="PS50885"/>
    </source>
</evidence>
<keyword evidence="2" id="KW-1003">Cell membrane</keyword>
<keyword evidence="10" id="KW-0902">Two-component regulatory system</keyword>
<dbReference type="PANTHER" id="PTHR34220:SF11">
    <property type="entry name" value="SENSOR PROTEIN KINASE HPTS"/>
    <property type="match status" value="1"/>
</dbReference>
<dbReference type="InterPro" id="IPR036890">
    <property type="entry name" value="HATPase_C_sf"/>
</dbReference>
<evidence type="ECO:0000313" key="15">
    <source>
        <dbReference type="Proteomes" id="UP000342249"/>
    </source>
</evidence>
<comment type="caution">
    <text evidence="14">The sequence shown here is derived from an EMBL/GenBank/DDBJ whole genome shotgun (WGS) entry which is preliminary data.</text>
</comment>
<keyword evidence="8" id="KW-0067">ATP-binding</keyword>
<evidence type="ECO:0000256" key="8">
    <source>
        <dbReference type="ARBA" id="ARBA00022840"/>
    </source>
</evidence>
<organism evidence="14 15">
    <name type="scientific">Clostridium estertheticum</name>
    <dbReference type="NCBI Taxonomy" id="238834"/>
    <lineage>
        <taxon>Bacteria</taxon>
        <taxon>Bacillati</taxon>
        <taxon>Bacillota</taxon>
        <taxon>Clostridia</taxon>
        <taxon>Eubacteriales</taxon>
        <taxon>Clostridiaceae</taxon>
        <taxon>Clostridium</taxon>
    </lineage>
</organism>
<dbReference type="PROSITE" id="PS50885">
    <property type="entry name" value="HAMP"/>
    <property type="match status" value="1"/>
</dbReference>
<keyword evidence="9 12" id="KW-1133">Transmembrane helix</keyword>
<dbReference type="GO" id="GO:0005886">
    <property type="term" value="C:plasma membrane"/>
    <property type="evidence" value="ECO:0007669"/>
    <property type="project" value="UniProtKB-SubCell"/>
</dbReference>
<feature type="transmembrane region" description="Helical" evidence="12">
    <location>
        <begin position="271"/>
        <end position="293"/>
    </location>
</feature>
<evidence type="ECO:0000256" key="9">
    <source>
        <dbReference type="ARBA" id="ARBA00022989"/>
    </source>
</evidence>
<dbReference type="GO" id="GO:0000155">
    <property type="term" value="F:phosphorelay sensor kinase activity"/>
    <property type="evidence" value="ECO:0007669"/>
    <property type="project" value="InterPro"/>
</dbReference>
<evidence type="ECO:0000256" key="11">
    <source>
        <dbReference type="ARBA" id="ARBA00023136"/>
    </source>
</evidence>
<evidence type="ECO:0000256" key="4">
    <source>
        <dbReference type="ARBA" id="ARBA00022679"/>
    </source>
</evidence>
<feature type="transmembrane region" description="Helical" evidence="12">
    <location>
        <begin position="21"/>
        <end position="39"/>
    </location>
</feature>
<feature type="domain" description="HAMP" evidence="13">
    <location>
        <begin position="298"/>
        <end position="350"/>
    </location>
</feature>
<dbReference type="Proteomes" id="UP000342249">
    <property type="component" value="Unassembled WGS sequence"/>
</dbReference>
<accession>A0A5N7IZQ6</accession>
<evidence type="ECO:0000256" key="12">
    <source>
        <dbReference type="SAM" id="Phobius"/>
    </source>
</evidence>
<dbReference type="AlphaFoldDB" id="A0A5N7IZQ6"/>
<sequence>MGKRNRNFKESIRYFFLKYTVISLILVYPLFFAFMVIILKINTINNTKQATNDISASLEHVYRNYYDEINKMSNSNTVINLINNRLHSNTIYDEFYKFNINQKVKSVFYIVDNDGIFLISTTTADDEISKPIVENITLRAAEKPNEVIKQTDIVNYSNNKETVYTFAKSVKDGNGKIVGCLIYQLYEEDLQQLIRVRGNEIAVVTDEYSNIIVTNNNSVKGLMNKFIPKYYYKDKYVNLDVDKYYINKKALSTVPIYVYTLNTIEIKNMIFVFYFLFLIIVSIGFWFLINYFANRMSSRNTKSIDTLILSVNELQNGRMNSYVDIKSGDEFEILGNQYNIMLDELNALIKKNEELFSLRRIVEIKQLQSQFNPHFIFNVLETLRYSILIAPKEAEEIVIGLSKLLRYSVNYKGQKVMLRKDLEYIEDYLKLNKHRFNDKLKYNIDIYEGVKDAYVPKLLLQPIIENSIKYGYLDKDIIEINVAGELNDGIITLEVKDTGTGIRKEQLDNIRRSLKESENITEHTGLYNIHRRLVLLYGGKYGIEIESIFGEGTNVKLTIPYEKSDI</sequence>
<dbReference type="Gene3D" id="3.30.565.10">
    <property type="entry name" value="Histidine kinase-like ATPase, C-terminal domain"/>
    <property type="match status" value="1"/>
</dbReference>
<dbReference type="InterPro" id="IPR003660">
    <property type="entry name" value="HAMP_dom"/>
</dbReference>
<comment type="subcellular location">
    <subcellularLocation>
        <location evidence="1">Cell membrane</location>
        <topology evidence="1">Multi-pass membrane protein</topology>
    </subcellularLocation>
</comment>
<dbReference type="SUPFAM" id="SSF55874">
    <property type="entry name" value="ATPase domain of HSP90 chaperone/DNA topoisomerase II/histidine kinase"/>
    <property type="match status" value="1"/>
</dbReference>
<dbReference type="Pfam" id="PF02518">
    <property type="entry name" value="HATPase_c"/>
    <property type="match status" value="1"/>
</dbReference>
<keyword evidence="4" id="KW-0808">Transferase</keyword>
<evidence type="ECO:0000256" key="3">
    <source>
        <dbReference type="ARBA" id="ARBA00022553"/>
    </source>
</evidence>
<gene>
    <name evidence="14" type="ORF">E4V82_07440</name>
</gene>
<reference evidence="14 15" key="1">
    <citation type="journal article" date="2019" name="Lett. Appl. Microbiol.">
        <title>A case of 'blown pack' spoilage of vacuum-packaged pork likely associated with Clostridium estertheticum in Canada.</title>
        <authorList>
            <person name="Zhang P."/>
            <person name="Ward P."/>
            <person name="McMullen L.M."/>
            <person name="Yang X."/>
        </authorList>
    </citation>
    <scope>NUCLEOTIDE SEQUENCE [LARGE SCALE GENOMIC DNA]</scope>
    <source>
        <strain evidence="14 15">MA19</strain>
    </source>
</reference>
<dbReference type="InterPro" id="IPR003594">
    <property type="entry name" value="HATPase_dom"/>
</dbReference>
<dbReference type="PANTHER" id="PTHR34220">
    <property type="entry name" value="SENSOR HISTIDINE KINASE YPDA"/>
    <property type="match status" value="1"/>
</dbReference>
<proteinExistence type="predicted"/>
<dbReference type="SMART" id="SM00304">
    <property type="entry name" value="HAMP"/>
    <property type="match status" value="1"/>
</dbReference>
<keyword evidence="3" id="KW-0597">Phosphoprotein</keyword>
<dbReference type="InterPro" id="IPR010559">
    <property type="entry name" value="Sig_transdc_His_kin_internal"/>
</dbReference>
<dbReference type="GO" id="GO:0005524">
    <property type="term" value="F:ATP binding"/>
    <property type="evidence" value="ECO:0007669"/>
    <property type="project" value="UniProtKB-KW"/>
</dbReference>
<evidence type="ECO:0000256" key="7">
    <source>
        <dbReference type="ARBA" id="ARBA00022777"/>
    </source>
</evidence>
<evidence type="ECO:0000256" key="1">
    <source>
        <dbReference type="ARBA" id="ARBA00004651"/>
    </source>
</evidence>
<dbReference type="RefSeq" id="WP_152751669.1">
    <property type="nucleotide sequence ID" value="NZ_SPSE01000018.1"/>
</dbReference>
<protein>
    <submittedName>
        <fullName evidence="14">Sensor histidine kinase</fullName>
    </submittedName>
</protein>
<keyword evidence="7 14" id="KW-0418">Kinase</keyword>
<dbReference type="CDD" id="cd06225">
    <property type="entry name" value="HAMP"/>
    <property type="match status" value="1"/>
</dbReference>
<evidence type="ECO:0000256" key="6">
    <source>
        <dbReference type="ARBA" id="ARBA00022741"/>
    </source>
</evidence>
<keyword evidence="11 12" id="KW-0472">Membrane</keyword>
<evidence type="ECO:0000256" key="10">
    <source>
        <dbReference type="ARBA" id="ARBA00023012"/>
    </source>
</evidence>
<name>A0A5N7IZQ6_9CLOT</name>